<evidence type="ECO:0000256" key="1">
    <source>
        <dbReference type="ARBA" id="ARBA00007753"/>
    </source>
</evidence>
<proteinExistence type="inferred from homology"/>
<organism evidence="3 4">
    <name type="scientific">Clupea harengus</name>
    <name type="common">Atlantic herring</name>
    <dbReference type="NCBI Taxonomy" id="7950"/>
    <lineage>
        <taxon>Eukaryota</taxon>
        <taxon>Metazoa</taxon>
        <taxon>Chordata</taxon>
        <taxon>Craniata</taxon>
        <taxon>Vertebrata</taxon>
        <taxon>Euteleostomi</taxon>
        <taxon>Actinopterygii</taxon>
        <taxon>Neopterygii</taxon>
        <taxon>Teleostei</taxon>
        <taxon>Clupei</taxon>
        <taxon>Clupeiformes</taxon>
        <taxon>Clupeoidei</taxon>
        <taxon>Clupeidae</taxon>
        <taxon>Clupea</taxon>
    </lineage>
</organism>
<feature type="region of interest" description="Disordered" evidence="2">
    <location>
        <begin position="26"/>
        <end position="64"/>
    </location>
</feature>
<evidence type="ECO:0000256" key="2">
    <source>
        <dbReference type="SAM" id="MobiDB-lite"/>
    </source>
</evidence>
<evidence type="ECO:0000313" key="3">
    <source>
        <dbReference type="Proteomes" id="UP000515152"/>
    </source>
</evidence>
<dbReference type="PANTHER" id="PTHR28584">
    <property type="entry name" value="FAMILY WITH SEQUENCE SIMILARITY 228 MEMBER A"/>
    <property type="match status" value="1"/>
</dbReference>
<reference evidence="4" key="1">
    <citation type="submission" date="2025-08" db="UniProtKB">
        <authorList>
            <consortium name="RefSeq"/>
        </authorList>
    </citation>
    <scope>IDENTIFICATION</scope>
</reference>
<dbReference type="GeneID" id="105907260"/>
<dbReference type="Proteomes" id="UP000515152">
    <property type="component" value="Chromosome 15"/>
</dbReference>
<dbReference type="RefSeq" id="XP_031437080.1">
    <property type="nucleotide sequence ID" value="XM_031581220.2"/>
</dbReference>
<sequence>MPLKEKNMGVITIHKRITPACLIRPKSPVSIKREPQATASDGRPVPYLKGKPQDKAREGSRGADWTSWISHDSLRMRQKQLEAEQQDLKAITLPILDTENKFVKEVEQELQRRETQDQRRRELLHKRWSEAVWTPVQRGMEQYMAQVAGQETQRLRSMLRLYIHHCNAKGFVFLDTYDPLEYNPFLLNASCPYTSKVTSPALKDPLFIQSRNRMKEKRVVLRCQTGQVYTRKQIDEMLKRCLPTPRCRSHDLCLEARSLGRLAERESSPWRPNRGENILYWTTESETCYEQDCLSTTRP</sequence>
<protein>
    <submittedName>
        <fullName evidence="4">Protein FAM228A</fullName>
    </submittedName>
</protein>
<name>A0A6P8GQJ7_CLUHA</name>
<accession>A0A6P8GQJ7</accession>
<dbReference type="AlphaFoldDB" id="A0A6P8GQJ7"/>
<keyword evidence="3" id="KW-1185">Reference proteome</keyword>
<gene>
    <name evidence="4" type="primary">fam228a</name>
</gene>
<dbReference type="KEGG" id="char:105907260"/>
<comment type="similarity">
    <text evidence="1">Belongs to the FAM228 family.</text>
</comment>
<evidence type="ECO:0000313" key="4">
    <source>
        <dbReference type="RefSeq" id="XP_031437080.1"/>
    </source>
</evidence>
<dbReference type="CTD" id="653140"/>
<dbReference type="InterPro" id="IPR040046">
    <property type="entry name" value="FAM228"/>
</dbReference>
<dbReference type="PANTHER" id="PTHR28584:SF1">
    <property type="entry name" value="PROTEIN FAM228B"/>
    <property type="match status" value="1"/>
</dbReference>
<dbReference type="OrthoDB" id="9905773at2759"/>
<feature type="compositionally biased region" description="Basic and acidic residues" evidence="2">
    <location>
        <begin position="51"/>
        <end position="61"/>
    </location>
</feature>